<protein>
    <submittedName>
        <fullName evidence="2">Uncharacterized protein</fullName>
    </submittedName>
</protein>
<organism evidence="2">
    <name type="scientific">uncultured Rubrobacteraceae bacterium</name>
    <dbReference type="NCBI Taxonomy" id="349277"/>
    <lineage>
        <taxon>Bacteria</taxon>
        <taxon>Bacillati</taxon>
        <taxon>Actinomycetota</taxon>
        <taxon>Rubrobacteria</taxon>
        <taxon>Rubrobacterales</taxon>
        <taxon>Rubrobacteraceae</taxon>
        <taxon>environmental samples</taxon>
    </lineage>
</organism>
<dbReference type="EMBL" id="CADCVF010000020">
    <property type="protein sequence ID" value="CAA9450740.1"/>
    <property type="molecule type" value="Genomic_DNA"/>
</dbReference>
<sequence length="172" mass="18855">MTPRTQTRPFDDKAMWRRLVACAHPDAGGDHDLFIWTGAVKAAVCGGGLRVEPKPTARTSQRPPSPSPPDDKPRIPYPDGADFEEATRAALRLAGADETYGGVLSLLVDCYPLEHLAHEQGRGACYKRLAAIAHAWGMTKEERSGWYRCAECLPLSDRHAGHILSKLKRQAA</sequence>
<feature type="region of interest" description="Disordered" evidence="1">
    <location>
        <begin position="51"/>
        <end position="80"/>
    </location>
</feature>
<dbReference type="AlphaFoldDB" id="A0A6J4QSK1"/>
<evidence type="ECO:0000313" key="2">
    <source>
        <dbReference type="EMBL" id="CAA9450740.1"/>
    </source>
</evidence>
<accession>A0A6J4QSK1</accession>
<proteinExistence type="predicted"/>
<name>A0A6J4QSK1_9ACTN</name>
<gene>
    <name evidence="2" type="ORF">AVDCRST_MAG58-920</name>
</gene>
<reference evidence="2" key="1">
    <citation type="submission" date="2020-02" db="EMBL/GenBank/DDBJ databases">
        <authorList>
            <person name="Meier V. D."/>
        </authorList>
    </citation>
    <scope>NUCLEOTIDE SEQUENCE</scope>
    <source>
        <strain evidence="2">AVDCRST_MAG58</strain>
    </source>
</reference>
<evidence type="ECO:0000256" key="1">
    <source>
        <dbReference type="SAM" id="MobiDB-lite"/>
    </source>
</evidence>